<evidence type="ECO:0000313" key="1">
    <source>
        <dbReference type="EMBL" id="MFC0864296.1"/>
    </source>
</evidence>
<name>A0ABV6U914_9ACTN</name>
<comment type="caution">
    <text evidence="1">The sequence shown here is derived from an EMBL/GenBank/DDBJ whole genome shotgun (WGS) entry which is preliminary data.</text>
</comment>
<dbReference type="Proteomes" id="UP001589870">
    <property type="component" value="Unassembled WGS sequence"/>
</dbReference>
<gene>
    <name evidence="1" type="ORF">ACFHYQ_18545</name>
</gene>
<evidence type="ECO:0008006" key="3">
    <source>
        <dbReference type="Google" id="ProtNLM"/>
    </source>
</evidence>
<evidence type="ECO:0000313" key="2">
    <source>
        <dbReference type="Proteomes" id="UP001589870"/>
    </source>
</evidence>
<dbReference type="EMBL" id="JBHMQT010000039">
    <property type="protein sequence ID" value="MFC0864296.1"/>
    <property type="molecule type" value="Genomic_DNA"/>
</dbReference>
<keyword evidence="2" id="KW-1185">Reference proteome</keyword>
<protein>
    <recommendedName>
        <fullName evidence="3">WXG100 family type VII secretion target</fullName>
    </recommendedName>
</protein>
<organism evidence="1 2">
    <name type="scientific">Sphaerimonospora cavernae</name>
    <dbReference type="NCBI Taxonomy" id="1740611"/>
    <lineage>
        <taxon>Bacteria</taxon>
        <taxon>Bacillati</taxon>
        <taxon>Actinomycetota</taxon>
        <taxon>Actinomycetes</taxon>
        <taxon>Streptosporangiales</taxon>
        <taxon>Streptosporangiaceae</taxon>
        <taxon>Sphaerimonospora</taxon>
    </lineage>
</organism>
<sequence length="99" mass="11670">MAEEMVPNPRHVQLVELLREVHNRSQEVEQAYQHPYASMQSEKVWTGPTAKKWTDEVGDRHHRLGRLVRQIVHAIEEELQRHPASVPRSHAELIRRQLT</sequence>
<reference evidence="1 2" key="1">
    <citation type="submission" date="2024-09" db="EMBL/GenBank/DDBJ databases">
        <authorList>
            <person name="Sun Q."/>
            <person name="Mori K."/>
        </authorList>
    </citation>
    <scope>NUCLEOTIDE SEQUENCE [LARGE SCALE GENOMIC DNA]</scope>
    <source>
        <strain evidence="1 2">TBRC 1851</strain>
    </source>
</reference>
<accession>A0ABV6U914</accession>
<proteinExistence type="predicted"/>